<keyword evidence="4" id="KW-1185">Reference proteome</keyword>
<proteinExistence type="inferred from homology"/>
<dbReference type="Proteomes" id="UP001265083">
    <property type="component" value="Unassembled WGS sequence"/>
</dbReference>
<name>A0ABU2H198_9ACTN</name>
<keyword evidence="2" id="KW-0479">Metal-binding</keyword>
<dbReference type="EMBL" id="JAVLUS010000049">
    <property type="protein sequence ID" value="MDS1117025.1"/>
    <property type="molecule type" value="Genomic_DNA"/>
</dbReference>
<sequence>MDDLNADPNPIYARLRTEAPVAFLPAVGLHVVSSLDLCRAITQDSEAWQTVISPSGHRTFGDGTVLAANGDEHRKIRAWIDPHLRPAAVDAYVDDLVRPIARAHVEAIESLGATDIQQTYFAPVSVRSVGDLMGLASVPSDTLVRWFQTLSASYGNAEVDDEGQFVNQEPFVQGDRVKQEIIDIVDPLLDRLADAPDHTFLSHWLHDGMPAGQLRDRAEIYPNIYVFLLGALQEPGHVMTTTLAGLLRRPEQLESVIDDASELPRAIGEGARWVAPIWSAAVKVATREIEIGGVALPAGTPVLLAYGSANRDEGVWHDADEYDYKRSAMPHMAFGGGSHACAGTYLGTSIVRIALEELFEAIPNIEPDRTSEIEFWGYVFRGPKELAVRWEV</sequence>
<evidence type="ECO:0000313" key="3">
    <source>
        <dbReference type="EMBL" id="MDS1117025.1"/>
    </source>
</evidence>
<keyword evidence="2" id="KW-0408">Iron</keyword>
<dbReference type="RefSeq" id="WP_143934444.1">
    <property type="nucleotide sequence ID" value="NZ_JAVLUS010000049.1"/>
</dbReference>
<dbReference type="InterPro" id="IPR036396">
    <property type="entry name" value="Cyt_P450_sf"/>
</dbReference>
<dbReference type="SUPFAM" id="SSF48264">
    <property type="entry name" value="Cytochrome P450"/>
    <property type="match status" value="1"/>
</dbReference>
<organism evidence="3 4">
    <name type="scientific">Gordonia westfalica</name>
    <dbReference type="NCBI Taxonomy" id="158898"/>
    <lineage>
        <taxon>Bacteria</taxon>
        <taxon>Bacillati</taxon>
        <taxon>Actinomycetota</taxon>
        <taxon>Actinomycetes</taxon>
        <taxon>Mycobacteriales</taxon>
        <taxon>Gordoniaceae</taxon>
        <taxon>Gordonia</taxon>
    </lineage>
</organism>
<protein>
    <submittedName>
        <fullName evidence="3">Cytochrome P450</fullName>
    </submittedName>
</protein>
<dbReference type="InterPro" id="IPR001128">
    <property type="entry name" value="Cyt_P450"/>
</dbReference>
<comment type="similarity">
    <text evidence="1 2">Belongs to the cytochrome P450 family.</text>
</comment>
<dbReference type="PANTHER" id="PTHR46696">
    <property type="entry name" value="P450, PUTATIVE (EUROFUNG)-RELATED"/>
    <property type="match status" value="1"/>
</dbReference>
<dbReference type="PROSITE" id="PS00086">
    <property type="entry name" value="CYTOCHROME_P450"/>
    <property type="match status" value="1"/>
</dbReference>
<evidence type="ECO:0000256" key="1">
    <source>
        <dbReference type="ARBA" id="ARBA00010617"/>
    </source>
</evidence>
<dbReference type="InterPro" id="IPR017972">
    <property type="entry name" value="Cyt_P450_CS"/>
</dbReference>
<accession>A0ABU2H198</accession>
<dbReference type="Pfam" id="PF00067">
    <property type="entry name" value="p450"/>
    <property type="match status" value="1"/>
</dbReference>
<keyword evidence="2" id="KW-0349">Heme</keyword>
<evidence type="ECO:0000313" key="4">
    <source>
        <dbReference type="Proteomes" id="UP001265083"/>
    </source>
</evidence>
<keyword evidence="2" id="KW-0503">Monooxygenase</keyword>
<keyword evidence="2" id="KW-0560">Oxidoreductase</keyword>
<dbReference type="Gene3D" id="1.10.630.10">
    <property type="entry name" value="Cytochrome P450"/>
    <property type="match status" value="1"/>
</dbReference>
<evidence type="ECO:0000256" key="2">
    <source>
        <dbReference type="RuleBase" id="RU000461"/>
    </source>
</evidence>
<gene>
    <name evidence="3" type="ORF">RD149_25185</name>
</gene>
<reference evidence="3 4" key="1">
    <citation type="submission" date="2023-08" db="EMBL/GenBank/DDBJ databases">
        <title>Bioegradation of LLDPE and BLDPE plastic by marine bacteria from coast plastic debris.</title>
        <authorList>
            <person name="Rong Z."/>
        </authorList>
    </citation>
    <scope>NUCLEOTIDE SEQUENCE [LARGE SCALE GENOMIC DNA]</scope>
    <source>
        <strain evidence="3 4">Z-2</strain>
    </source>
</reference>
<comment type="caution">
    <text evidence="3">The sequence shown here is derived from an EMBL/GenBank/DDBJ whole genome shotgun (WGS) entry which is preliminary data.</text>
</comment>
<dbReference type="PANTHER" id="PTHR46696:SF1">
    <property type="entry name" value="CYTOCHROME P450 YJIB-RELATED"/>
    <property type="match status" value="1"/>
</dbReference>